<gene>
    <name evidence="2" type="ORF">Ga0074812_11364</name>
</gene>
<sequence>MAASGARSARRRLAAQRFWQLPDKELDRLLELASEVDRVELKLVVPVDAHDSCCAALGVDFTRGRRQRVFYLDTADRALHRNGAVARVRSIVGGPDDAVVKLRPMVPGDVSRRLRRSKDFVVEVDGMPGYYVCSGALRARLGADDVERVMAQGRGLHRLFTRPQLRLLSARLPTGLDLDQLRVFGPVDVRRAKIRPDGLGRRLLVERWTYPDGSRIVELSTRCAPTEALRVAARTADVLRRHGVDLTGPQQTKTRATLDYFAAAGPARSATKDAPIGGSAGSWEKGDASGARRERGGHRRDPAQRAVPEDRGRDVRP</sequence>
<name>A0A0S4QR39_9ACTN</name>
<dbReference type="InterPro" id="IPR033469">
    <property type="entry name" value="CYTH-like_dom_sf"/>
</dbReference>
<evidence type="ECO:0000313" key="3">
    <source>
        <dbReference type="Proteomes" id="UP000198802"/>
    </source>
</evidence>
<keyword evidence="3" id="KW-1185">Reference proteome</keyword>
<accession>A0A0S4QR39</accession>
<evidence type="ECO:0000256" key="1">
    <source>
        <dbReference type="SAM" id="MobiDB-lite"/>
    </source>
</evidence>
<proteinExistence type="predicted"/>
<dbReference type="Gene3D" id="2.40.320.10">
    <property type="entry name" value="Hypothetical Protein Pfu-838710-001"/>
    <property type="match status" value="1"/>
</dbReference>
<evidence type="ECO:0000313" key="2">
    <source>
        <dbReference type="EMBL" id="CUU57566.1"/>
    </source>
</evidence>
<organism evidence="2 3">
    <name type="scientific">Parafrankia irregularis</name>
    <dbReference type="NCBI Taxonomy" id="795642"/>
    <lineage>
        <taxon>Bacteria</taxon>
        <taxon>Bacillati</taxon>
        <taxon>Actinomycetota</taxon>
        <taxon>Actinomycetes</taxon>
        <taxon>Frankiales</taxon>
        <taxon>Frankiaceae</taxon>
        <taxon>Parafrankia</taxon>
    </lineage>
</organism>
<dbReference type="EMBL" id="FAOZ01000013">
    <property type="protein sequence ID" value="CUU57566.1"/>
    <property type="molecule type" value="Genomic_DNA"/>
</dbReference>
<evidence type="ECO:0008006" key="4">
    <source>
        <dbReference type="Google" id="ProtNLM"/>
    </source>
</evidence>
<dbReference type="AlphaFoldDB" id="A0A0S4QR39"/>
<feature type="compositionally biased region" description="Basic and acidic residues" evidence="1">
    <location>
        <begin position="284"/>
        <end position="317"/>
    </location>
</feature>
<dbReference type="Proteomes" id="UP000198802">
    <property type="component" value="Unassembled WGS sequence"/>
</dbReference>
<dbReference type="SUPFAM" id="SSF55154">
    <property type="entry name" value="CYTH-like phosphatases"/>
    <property type="match status" value="1"/>
</dbReference>
<reference evidence="3" key="1">
    <citation type="submission" date="2015-11" db="EMBL/GenBank/DDBJ databases">
        <authorList>
            <person name="Varghese N."/>
        </authorList>
    </citation>
    <scope>NUCLEOTIDE SEQUENCE [LARGE SCALE GENOMIC DNA]</scope>
    <source>
        <strain evidence="3">DSM 45899</strain>
    </source>
</reference>
<protein>
    <recommendedName>
        <fullName evidence="4">CYTH domain-containing protein</fullName>
    </recommendedName>
</protein>
<feature type="region of interest" description="Disordered" evidence="1">
    <location>
        <begin position="267"/>
        <end position="317"/>
    </location>
</feature>